<dbReference type="KEGG" id="otd:J1M35_10360"/>
<evidence type="ECO:0000256" key="2">
    <source>
        <dbReference type="ARBA" id="ARBA00022448"/>
    </source>
</evidence>
<evidence type="ECO:0000256" key="4">
    <source>
        <dbReference type="ARBA" id="ARBA00022692"/>
    </source>
</evidence>
<evidence type="ECO:0000313" key="15">
    <source>
        <dbReference type="Proteomes" id="UP000663903"/>
    </source>
</evidence>
<dbReference type="FunFam" id="3.40.50.300:FF:000221">
    <property type="entry name" value="Multidrug ABC transporter ATP-binding protein"/>
    <property type="match status" value="1"/>
</dbReference>
<dbReference type="RefSeq" id="WP_208007001.1">
    <property type="nucleotide sequence ID" value="NZ_CP071796.1"/>
</dbReference>
<dbReference type="InterPro" id="IPR027417">
    <property type="entry name" value="P-loop_NTPase"/>
</dbReference>
<feature type="transmembrane region" description="Helical" evidence="11">
    <location>
        <begin position="257"/>
        <end position="278"/>
    </location>
</feature>
<dbReference type="InterPro" id="IPR003439">
    <property type="entry name" value="ABC_transporter-like_ATP-bd"/>
</dbReference>
<dbReference type="SUPFAM" id="SSF52540">
    <property type="entry name" value="P-loop containing nucleoside triphosphate hydrolases"/>
    <property type="match status" value="1"/>
</dbReference>
<keyword evidence="10 11" id="KW-0472">Membrane</keyword>
<evidence type="ECO:0000256" key="1">
    <source>
        <dbReference type="ARBA" id="ARBA00004651"/>
    </source>
</evidence>
<dbReference type="GO" id="GO:0140359">
    <property type="term" value="F:ABC-type transporter activity"/>
    <property type="evidence" value="ECO:0007669"/>
    <property type="project" value="InterPro"/>
</dbReference>
<feature type="domain" description="ABC transporter" evidence="12">
    <location>
        <begin position="344"/>
        <end position="577"/>
    </location>
</feature>
<keyword evidence="6 14" id="KW-0067">ATP-binding</keyword>
<dbReference type="InterPro" id="IPR017871">
    <property type="entry name" value="ABC_transporter-like_CS"/>
</dbReference>
<keyword evidence="4 11" id="KW-0812">Transmembrane</keyword>
<dbReference type="PANTHER" id="PTHR24221">
    <property type="entry name" value="ATP-BINDING CASSETTE SUB-FAMILY B"/>
    <property type="match status" value="1"/>
</dbReference>
<feature type="transmembrane region" description="Helical" evidence="11">
    <location>
        <begin position="172"/>
        <end position="192"/>
    </location>
</feature>
<dbReference type="InterPro" id="IPR011527">
    <property type="entry name" value="ABC1_TM_dom"/>
</dbReference>
<evidence type="ECO:0000256" key="10">
    <source>
        <dbReference type="ARBA" id="ARBA00023136"/>
    </source>
</evidence>
<dbReference type="GO" id="GO:0034040">
    <property type="term" value="F:ATPase-coupled lipid transmembrane transporter activity"/>
    <property type="evidence" value="ECO:0007669"/>
    <property type="project" value="TreeGrafter"/>
</dbReference>
<keyword evidence="15" id="KW-1185">Reference proteome</keyword>
<keyword evidence="2" id="KW-0813">Transport</keyword>
<evidence type="ECO:0000256" key="8">
    <source>
        <dbReference type="ARBA" id="ARBA00022989"/>
    </source>
</evidence>
<evidence type="ECO:0000256" key="3">
    <source>
        <dbReference type="ARBA" id="ARBA00022475"/>
    </source>
</evidence>
<keyword evidence="8 11" id="KW-1133">Transmembrane helix</keyword>
<evidence type="ECO:0000256" key="6">
    <source>
        <dbReference type="ARBA" id="ARBA00022840"/>
    </source>
</evidence>
<dbReference type="GO" id="GO:0005886">
    <property type="term" value="C:plasma membrane"/>
    <property type="evidence" value="ECO:0007669"/>
    <property type="project" value="UniProtKB-SubCell"/>
</dbReference>
<name>A0A975CDN1_9BURK</name>
<accession>A0A975CDN1</accession>
<dbReference type="PANTHER" id="PTHR24221:SF397">
    <property type="entry name" value="ABC TRANSPORTER, ATP-BINDING TRANSMEMBRANE PROTEIN"/>
    <property type="match status" value="1"/>
</dbReference>
<dbReference type="Gene3D" id="1.20.1560.10">
    <property type="entry name" value="ABC transporter type 1, transmembrane domain"/>
    <property type="match status" value="1"/>
</dbReference>
<feature type="transmembrane region" description="Helical" evidence="11">
    <location>
        <begin position="145"/>
        <end position="166"/>
    </location>
</feature>
<evidence type="ECO:0000259" key="12">
    <source>
        <dbReference type="PROSITE" id="PS50893"/>
    </source>
</evidence>
<evidence type="ECO:0000313" key="14">
    <source>
        <dbReference type="EMBL" id="QTD43584.1"/>
    </source>
</evidence>
<keyword evidence="3" id="KW-1003">Cell membrane</keyword>
<evidence type="ECO:0000256" key="9">
    <source>
        <dbReference type="ARBA" id="ARBA00023055"/>
    </source>
</evidence>
<dbReference type="InterPro" id="IPR039421">
    <property type="entry name" value="Type_1_exporter"/>
</dbReference>
<dbReference type="PROSITE" id="PS50929">
    <property type="entry name" value="ABC_TM1F"/>
    <property type="match status" value="1"/>
</dbReference>
<dbReference type="Gene3D" id="3.40.50.300">
    <property type="entry name" value="P-loop containing nucleotide triphosphate hydrolases"/>
    <property type="match status" value="1"/>
</dbReference>
<feature type="domain" description="ABC transmembrane type-1" evidence="13">
    <location>
        <begin position="26"/>
        <end position="313"/>
    </location>
</feature>
<dbReference type="GO" id="GO:0016887">
    <property type="term" value="F:ATP hydrolysis activity"/>
    <property type="evidence" value="ECO:0007669"/>
    <property type="project" value="InterPro"/>
</dbReference>
<evidence type="ECO:0000256" key="11">
    <source>
        <dbReference type="SAM" id="Phobius"/>
    </source>
</evidence>
<gene>
    <name evidence="14" type="ORF">J1M35_10360</name>
</gene>
<dbReference type="PROSITE" id="PS50893">
    <property type="entry name" value="ABC_TRANSPORTER_2"/>
    <property type="match status" value="1"/>
</dbReference>
<dbReference type="GO" id="GO:0005524">
    <property type="term" value="F:ATP binding"/>
    <property type="evidence" value="ECO:0007669"/>
    <property type="project" value="UniProtKB-KW"/>
</dbReference>
<dbReference type="PROSITE" id="PS00211">
    <property type="entry name" value="ABC_TRANSPORTER_1"/>
    <property type="match status" value="1"/>
</dbReference>
<dbReference type="SUPFAM" id="SSF90123">
    <property type="entry name" value="ABC transporter transmembrane region"/>
    <property type="match status" value="1"/>
</dbReference>
<dbReference type="InterPro" id="IPR036640">
    <property type="entry name" value="ABC1_TM_sf"/>
</dbReference>
<evidence type="ECO:0000259" key="13">
    <source>
        <dbReference type="PROSITE" id="PS50929"/>
    </source>
</evidence>
<evidence type="ECO:0000256" key="5">
    <source>
        <dbReference type="ARBA" id="ARBA00022741"/>
    </source>
</evidence>
<dbReference type="CDD" id="cd07346">
    <property type="entry name" value="ABC_6TM_exporters"/>
    <property type="match status" value="1"/>
</dbReference>
<keyword evidence="9" id="KW-0445">Lipid transport</keyword>
<protein>
    <submittedName>
        <fullName evidence="14">ABC transporter ATP-binding protein</fullName>
    </submittedName>
</protein>
<comment type="subcellular location">
    <subcellularLocation>
        <location evidence="1">Cell membrane</location>
        <topology evidence="1">Multi-pass membrane protein</topology>
    </subcellularLocation>
</comment>
<dbReference type="Pfam" id="PF00664">
    <property type="entry name" value="ABC_membrane"/>
    <property type="match status" value="1"/>
</dbReference>
<dbReference type="InterPro" id="IPR003593">
    <property type="entry name" value="AAA+_ATPase"/>
</dbReference>
<feature type="transmembrane region" description="Helical" evidence="11">
    <location>
        <begin position="68"/>
        <end position="87"/>
    </location>
</feature>
<evidence type="ECO:0000256" key="7">
    <source>
        <dbReference type="ARBA" id="ARBA00022967"/>
    </source>
</evidence>
<dbReference type="SMART" id="SM00382">
    <property type="entry name" value="AAA"/>
    <property type="match status" value="1"/>
</dbReference>
<feature type="transmembrane region" description="Helical" evidence="11">
    <location>
        <begin position="284"/>
        <end position="302"/>
    </location>
</feature>
<dbReference type="EMBL" id="CP071796">
    <property type="protein sequence ID" value="QTD43584.1"/>
    <property type="molecule type" value="Genomic_DNA"/>
</dbReference>
<reference evidence="14" key="1">
    <citation type="submission" date="2021-03" db="EMBL/GenBank/DDBJ databases">
        <title>Ottowia sp. 27C isolated from the cloaca of a Giant Asian pond turtle (Heosemys grandis).</title>
        <authorList>
            <person name="Spergser J."/>
            <person name="Busse H.-J."/>
        </authorList>
    </citation>
    <scope>NUCLEOTIDE SEQUENCE</scope>
    <source>
        <strain evidence="14">27C</strain>
    </source>
</reference>
<keyword evidence="7" id="KW-1278">Translocase</keyword>
<dbReference type="AlphaFoldDB" id="A0A975CDN1"/>
<organism evidence="14 15">
    <name type="scientific">Ottowia testudinis</name>
    <dbReference type="NCBI Taxonomy" id="2816950"/>
    <lineage>
        <taxon>Bacteria</taxon>
        <taxon>Pseudomonadati</taxon>
        <taxon>Pseudomonadota</taxon>
        <taxon>Betaproteobacteria</taxon>
        <taxon>Burkholderiales</taxon>
        <taxon>Comamonadaceae</taxon>
        <taxon>Ottowia</taxon>
    </lineage>
</organism>
<dbReference type="Proteomes" id="UP000663903">
    <property type="component" value="Chromosome"/>
</dbReference>
<sequence length="586" mass="64468">MDEPVNVWRSMRRILARSGVPTARLWVGLALRLLERCCEILPYLLCYLWLREIAQAPVDGFGWVIDPASLGLALAAVFAVQWVLAYFGQQMCFSGTYQVIGAYREQLIDRVRGLPIGTLRERRLGQLADLLTDDISRVESIFAHITADFVAAIGIASTAILMLTWIDWRLAAALAGLVPLATVVLMASRHLFESAGLRKHVRYKQAAGMLIEYIGGLATLRLFNRSGAWRVRLDDAFGDLRVLSLGIEKWGGGPVMLYRLMVECGLLGLFLVGAWLVLAADSTPLGWLAFFLLAYKFIGPLLEMAEYLVMLRHACQSEIKLEELWRMPLLPEPTLPDAPRHLAARFENVSFGYGESRTLHGVSLEVPERSVTAIVGPSGAGKSTLLHLLARFHDPDEGNVRIGGVDAREIGSDRLYGLVSMVFQHVQLFNGSILENIRIGKEDASDAEVMAACRAADCHEFISGLPAGYQTRVGEGGLSLSGGERQRLSIARALLKDAPLLLLDEVTASVDPQSQLSIHQALSKLAVHRTVVMVAHRLSTVRNADQIVVLREGRIVEVGQHWQLLRQGGLYAELWAAQASLQGAMA</sequence>
<dbReference type="Pfam" id="PF00005">
    <property type="entry name" value="ABC_tran"/>
    <property type="match status" value="1"/>
</dbReference>
<proteinExistence type="predicted"/>
<keyword evidence="5" id="KW-0547">Nucleotide-binding</keyword>